<gene>
    <name evidence="2" type="ORF">C0099_04915</name>
</gene>
<protein>
    <submittedName>
        <fullName evidence="2">Pilus assembly protein PilZ</fullName>
    </submittedName>
</protein>
<evidence type="ECO:0000259" key="1">
    <source>
        <dbReference type="Pfam" id="PF07238"/>
    </source>
</evidence>
<dbReference type="Pfam" id="PF07238">
    <property type="entry name" value="PilZ"/>
    <property type="match status" value="1"/>
</dbReference>
<evidence type="ECO:0000313" key="2">
    <source>
        <dbReference type="EMBL" id="AUN94336.1"/>
    </source>
</evidence>
<accession>A0A2I6S4Z5</accession>
<dbReference type="EMBL" id="CP025682">
    <property type="protein sequence ID" value="AUN94336.1"/>
    <property type="molecule type" value="Genomic_DNA"/>
</dbReference>
<dbReference type="Gene3D" id="2.40.10.220">
    <property type="entry name" value="predicted glycosyltransferase like domains"/>
    <property type="match status" value="1"/>
</dbReference>
<evidence type="ECO:0000313" key="3">
    <source>
        <dbReference type="Proteomes" id="UP000242205"/>
    </source>
</evidence>
<dbReference type="InterPro" id="IPR009875">
    <property type="entry name" value="PilZ_domain"/>
</dbReference>
<feature type="domain" description="PilZ" evidence="1">
    <location>
        <begin position="14"/>
        <end position="94"/>
    </location>
</feature>
<proteinExistence type="predicted"/>
<dbReference type="AlphaFoldDB" id="A0A2I6S4Z5"/>
<dbReference type="RefSeq" id="WP_102246406.1">
    <property type="nucleotide sequence ID" value="NZ_CP025682.1"/>
</dbReference>
<dbReference type="KEGG" id="atw:C0099_04915"/>
<keyword evidence="3" id="KW-1185">Reference proteome</keyword>
<sequence>MSEATGPAARPSVLSMNINSKSALYAAYMPFLANGGIFVPTPKQYRLGDEVFVLLQLMDDPTKHAVAASVAWITPPGAQGGKIQGVGLHFSADEAGKALRSRIETVLAGLVGSTRPTHTL</sequence>
<dbReference type="OrthoDB" id="5296245at2"/>
<dbReference type="GO" id="GO:0035438">
    <property type="term" value="F:cyclic-di-GMP binding"/>
    <property type="evidence" value="ECO:0007669"/>
    <property type="project" value="InterPro"/>
</dbReference>
<dbReference type="Proteomes" id="UP000242205">
    <property type="component" value="Chromosome"/>
</dbReference>
<name>A0A2I6S4Z5_9RHOO</name>
<organism evidence="2 3">
    <name type="scientific">Pseudazoarcus pumilus</name>
    <dbReference type="NCBI Taxonomy" id="2067960"/>
    <lineage>
        <taxon>Bacteria</taxon>
        <taxon>Pseudomonadati</taxon>
        <taxon>Pseudomonadota</taxon>
        <taxon>Betaproteobacteria</taxon>
        <taxon>Rhodocyclales</taxon>
        <taxon>Zoogloeaceae</taxon>
        <taxon>Pseudazoarcus</taxon>
    </lineage>
</organism>
<reference evidence="2 3" key="1">
    <citation type="submission" date="2018-01" db="EMBL/GenBank/DDBJ databases">
        <authorList>
            <person name="Fu G.-Y."/>
        </authorList>
    </citation>
    <scope>NUCLEOTIDE SEQUENCE [LARGE SCALE GENOMIC DNA]</scope>
    <source>
        <strain evidence="2 3">SY39</strain>
    </source>
</reference>